<organism evidence="5 6">
    <name type="scientific">Sphagnum jensenii</name>
    <dbReference type="NCBI Taxonomy" id="128206"/>
    <lineage>
        <taxon>Eukaryota</taxon>
        <taxon>Viridiplantae</taxon>
        <taxon>Streptophyta</taxon>
        <taxon>Embryophyta</taxon>
        <taxon>Bryophyta</taxon>
        <taxon>Sphagnophytina</taxon>
        <taxon>Sphagnopsida</taxon>
        <taxon>Sphagnales</taxon>
        <taxon>Sphagnaceae</taxon>
        <taxon>Sphagnum</taxon>
    </lineage>
</organism>
<keyword evidence="6" id="KW-1185">Reference proteome</keyword>
<comment type="similarity">
    <text evidence="2">Belongs to the glycosyltransferase 34 family.</text>
</comment>
<dbReference type="PANTHER" id="PTHR31311">
    <property type="entry name" value="XYLOGLUCAN 6-XYLOSYLTRANSFERASE 5-RELATED-RELATED"/>
    <property type="match status" value="1"/>
</dbReference>
<dbReference type="InterPro" id="IPR029044">
    <property type="entry name" value="Nucleotide-diphossugar_trans"/>
</dbReference>
<evidence type="ECO:0000256" key="4">
    <source>
        <dbReference type="ARBA" id="ARBA00022679"/>
    </source>
</evidence>
<evidence type="ECO:0000256" key="3">
    <source>
        <dbReference type="ARBA" id="ARBA00022676"/>
    </source>
</evidence>
<dbReference type="PANTHER" id="PTHR31311:SF35">
    <property type="entry name" value="GLYCOSYLTRANSFERASE CAZY FAMILY GT34-LIKE PROTEIN"/>
    <property type="match status" value="1"/>
</dbReference>
<dbReference type="Pfam" id="PF05637">
    <property type="entry name" value="Glyco_transf_34"/>
    <property type="match status" value="1"/>
</dbReference>
<dbReference type="Gene3D" id="3.90.550.10">
    <property type="entry name" value="Spore Coat Polysaccharide Biosynthesis Protein SpsA, Chain A"/>
    <property type="match status" value="1"/>
</dbReference>
<evidence type="ECO:0000313" key="5">
    <source>
        <dbReference type="EMBL" id="CAK9270530.1"/>
    </source>
</evidence>
<dbReference type="EMBL" id="OZ020098">
    <property type="protein sequence ID" value="CAK9270530.1"/>
    <property type="molecule type" value="Genomic_DNA"/>
</dbReference>
<gene>
    <name evidence="5" type="ORF">CSSPJE1EN1_LOCUS16008</name>
</gene>
<protein>
    <submittedName>
        <fullName evidence="5">Uncharacterized protein</fullName>
    </submittedName>
</protein>
<name>A0ABP0WUK2_9BRYO</name>
<evidence type="ECO:0000313" key="6">
    <source>
        <dbReference type="Proteomes" id="UP001497444"/>
    </source>
</evidence>
<dbReference type="Proteomes" id="UP001497444">
    <property type="component" value="Chromosome 3"/>
</dbReference>
<evidence type="ECO:0000256" key="2">
    <source>
        <dbReference type="ARBA" id="ARBA00005664"/>
    </source>
</evidence>
<proteinExistence type="inferred from homology"/>
<keyword evidence="3" id="KW-0328">Glycosyltransferase</keyword>
<reference evidence="5" key="1">
    <citation type="submission" date="2024-02" db="EMBL/GenBank/DDBJ databases">
        <authorList>
            <consortium name="ELIXIR-Norway"/>
            <consortium name="Elixir Norway"/>
        </authorList>
    </citation>
    <scope>NUCLEOTIDE SEQUENCE</scope>
</reference>
<comment type="subcellular location">
    <subcellularLocation>
        <location evidence="1">Golgi apparatus membrane</location>
        <topology evidence="1">Single-pass type II membrane protein</topology>
    </subcellularLocation>
</comment>
<accession>A0ABP0WUK2</accession>
<keyword evidence="4" id="KW-0808">Transferase</keyword>
<dbReference type="InterPro" id="IPR008630">
    <property type="entry name" value="Glyco_trans_34"/>
</dbReference>
<evidence type="ECO:0000256" key="1">
    <source>
        <dbReference type="ARBA" id="ARBA00004323"/>
    </source>
</evidence>
<sequence>MWLDSSSSSPSILSLRTKLIMSTAKGRRLQRMMRNWKLTIMCGLMTILVLRGTIGAGKFGTPAQDFEELSMHLKSATIGMHHGLQRRVRLAQVEEKKEGPGKRLLLLRKQDEAHNVRRIHKPYRLGPVITDWDEQRQQWKAQNPNVSMTTSKGGNPRMLLVTASSQPPTAAAAACQTSMGDHLLLMSIKNKIDYCRLHSIEIFYNVAQLEPEMVDSWAKLLLIRKLMLEHPQAEWIWWMDSEAMVTDMSFQVPVEKYQNHNLVMQGSFDNNNNDKSWDTGLHTESFLMRNCQWSLNFLDAWAGGRPIIGSSSSVRNKGRGESLTKKTLKGQRPKFEPDDQSALVYLLTTRTRQWTDKVFLENSDFLNGFNWAISIDEGMMEHSHPGLGDHRWPFVTSFVGCFKPCSKVQGTDYSSSDKCAMQMERVFNFGDNQILGIYGYKHVSLMSKKVEKVRNDTADPLNLEAELMQKLDSSNAPAEEVTTIKPQS</sequence>